<protein>
    <submittedName>
        <fullName evidence="2">Antitoxin Xre/MbcA/ParS toxin-binding domain-containing protein</fullName>
    </submittedName>
</protein>
<dbReference type="Proteomes" id="UP001597296">
    <property type="component" value="Unassembled WGS sequence"/>
</dbReference>
<proteinExistence type="predicted"/>
<dbReference type="InterPro" id="IPR024467">
    <property type="entry name" value="Xre/MbcA/ParS-like_toxin-bd"/>
</dbReference>
<organism evidence="2 3">
    <name type="scientific">Phaeospirillum tilakii</name>
    <dbReference type="NCBI Taxonomy" id="741673"/>
    <lineage>
        <taxon>Bacteria</taxon>
        <taxon>Pseudomonadati</taxon>
        <taxon>Pseudomonadota</taxon>
        <taxon>Alphaproteobacteria</taxon>
        <taxon>Rhodospirillales</taxon>
        <taxon>Rhodospirillaceae</taxon>
        <taxon>Phaeospirillum</taxon>
    </lineage>
</organism>
<evidence type="ECO:0000313" key="3">
    <source>
        <dbReference type="Proteomes" id="UP001597296"/>
    </source>
</evidence>
<dbReference type="InterPro" id="IPR011979">
    <property type="entry name" value="Antitox_Xre"/>
</dbReference>
<dbReference type="RefSeq" id="WP_377314627.1">
    <property type="nucleotide sequence ID" value="NZ_JBHUIY010000004.1"/>
</dbReference>
<name>A0ABW5C6B9_9PROT</name>
<gene>
    <name evidence="2" type="ORF">ACFSNB_03730</name>
</gene>
<comment type="caution">
    <text evidence="2">The sequence shown here is derived from an EMBL/GenBank/DDBJ whole genome shotgun (WGS) entry which is preliminary data.</text>
</comment>
<dbReference type="Pfam" id="PF09722">
    <property type="entry name" value="Xre_MbcA_ParS_C"/>
    <property type="match status" value="1"/>
</dbReference>
<keyword evidence="3" id="KW-1185">Reference proteome</keyword>
<sequence length="62" mass="6978">MSEAVGVDEVVKLLGGREEAERWLEQPALGLDRRRPIELLATPAGTQLVEDYLTRLEYGVHM</sequence>
<evidence type="ECO:0000313" key="2">
    <source>
        <dbReference type="EMBL" id="MFD2232909.1"/>
    </source>
</evidence>
<dbReference type="EMBL" id="JBHUIY010000004">
    <property type="protein sequence ID" value="MFD2232909.1"/>
    <property type="molecule type" value="Genomic_DNA"/>
</dbReference>
<accession>A0ABW5C6B9</accession>
<dbReference type="NCBIfam" id="TIGR02293">
    <property type="entry name" value="TAS_TIGR02293"/>
    <property type="match status" value="1"/>
</dbReference>
<reference evidence="3" key="1">
    <citation type="journal article" date="2019" name="Int. J. Syst. Evol. Microbiol.">
        <title>The Global Catalogue of Microorganisms (GCM) 10K type strain sequencing project: providing services to taxonomists for standard genome sequencing and annotation.</title>
        <authorList>
            <consortium name="The Broad Institute Genomics Platform"/>
            <consortium name="The Broad Institute Genome Sequencing Center for Infectious Disease"/>
            <person name="Wu L."/>
            <person name="Ma J."/>
        </authorList>
    </citation>
    <scope>NUCLEOTIDE SEQUENCE [LARGE SCALE GENOMIC DNA]</scope>
    <source>
        <strain evidence="3">KCTC 15012</strain>
    </source>
</reference>
<evidence type="ECO:0000259" key="1">
    <source>
        <dbReference type="Pfam" id="PF09722"/>
    </source>
</evidence>
<feature type="domain" description="Antitoxin Xre/MbcA/ParS-like toxin-binding" evidence="1">
    <location>
        <begin position="13"/>
        <end position="59"/>
    </location>
</feature>